<feature type="compositionally biased region" description="Basic and acidic residues" evidence="1">
    <location>
        <begin position="24"/>
        <end position="51"/>
    </location>
</feature>
<dbReference type="AlphaFoldDB" id="A0A6J4HXE2"/>
<sequence length="169" mass="18026">GVEPTADVEGPAPRDLHAVVGRAHRPEGEVVRACVDDDHARARDPRRELGARPRHGVGEPGRVRQPGEADGLGEGGDALALEVAGDDHDELLGVPALGARERREGRAELLHVAVDQLRVDGPVVLLVDPHRREGCGDRLERQRPPIHVSPSGCLCTPTRCACTGLFGLQ</sequence>
<evidence type="ECO:0000256" key="1">
    <source>
        <dbReference type="SAM" id="MobiDB-lite"/>
    </source>
</evidence>
<organism evidence="2">
    <name type="scientific">uncultured Actinomycetospora sp</name>
    <dbReference type="NCBI Taxonomy" id="1135996"/>
    <lineage>
        <taxon>Bacteria</taxon>
        <taxon>Bacillati</taxon>
        <taxon>Actinomycetota</taxon>
        <taxon>Actinomycetes</taxon>
        <taxon>Pseudonocardiales</taxon>
        <taxon>Pseudonocardiaceae</taxon>
        <taxon>Actinomycetospora</taxon>
        <taxon>environmental samples</taxon>
    </lineage>
</organism>
<feature type="region of interest" description="Disordered" evidence="1">
    <location>
        <begin position="1"/>
        <end position="75"/>
    </location>
</feature>
<name>A0A6J4HXE2_9PSEU</name>
<reference evidence="2" key="1">
    <citation type="submission" date="2020-02" db="EMBL/GenBank/DDBJ databases">
        <authorList>
            <person name="Meier V. D."/>
        </authorList>
    </citation>
    <scope>NUCLEOTIDE SEQUENCE</scope>
    <source>
        <strain evidence="2">AVDCRST_MAG54</strain>
    </source>
</reference>
<evidence type="ECO:0000313" key="2">
    <source>
        <dbReference type="EMBL" id="CAA9234533.1"/>
    </source>
</evidence>
<feature type="non-terminal residue" evidence="2">
    <location>
        <position position="1"/>
    </location>
</feature>
<gene>
    <name evidence="2" type="ORF">AVDCRST_MAG54-1188</name>
</gene>
<protein>
    <submittedName>
        <fullName evidence="2">Uncharacterized protein</fullName>
    </submittedName>
</protein>
<proteinExistence type="predicted"/>
<dbReference type="EMBL" id="CADCTH010000159">
    <property type="protein sequence ID" value="CAA9234533.1"/>
    <property type="molecule type" value="Genomic_DNA"/>
</dbReference>
<accession>A0A6J4HXE2</accession>